<evidence type="ECO:0000256" key="5">
    <source>
        <dbReference type="ARBA" id="ARBA00022645"/>
    </source>
</evidence>
<evidence type="ECO:0000256" key="6">
    <source>
        <dbReference type="ARBA" id="ARBA00022670"/>
    </source>
</evidence>
<dbReference type="NCBIfam" id="TIGR03423">
    <property type="entry name" value="pbp2_mrdA"/>
    <property type="match status" value="1"/>
</dbReference>
<dbReference type="InterPro" id="IPR017790">
    <property type="entry name" value="Penicillin-binding_protein_2"/>
</dbReference>
<dbReference type="Proteomes" id="UP001141619">
    <property type="component" value="Unassembled WGS sequence"/>
</dbReference>
<evidence type="ECO:0000256" key="3">
    <source>
        <dbReference type="ARBA" id="ARBA00022475"/>
    </source>
</evidence>
<dbReference type="GO" id="GO:0005886">
    <property type="term" value="C:plasma membrane"/>
    <property type="evidence" value="ECO:0007669"/>
    <property type="project" value="UniProtKB-SubCell"/>
</dbReference>
<comment type="caution">
    <text evidence="16">The sequence shown here is derived from an EMBL/GenBank/DDBJ whole genome shotgun (WGS) entry which is preliminary data.</text>
</comment>
<dbReference type="GO" id="GO:0009252">
    <property type="term" value="P:peptidoglycan biosynthetic process"/>
    <property type="evidence" value="ECO:0007669"/>
    <property type="project" value="UniProtKB-KW"/>
</dbReference>
<evidence type="ECO:0000313" key="16">
    <source>
        <dbReference type="EMBL" id="MDA5193478.1"/>
    </source>
</evidence>
<reference evidence="16" key="1">
    <citation type="submission" date="2022-08" db="EMBL/GenBank/DDBJ databases">
        <authorList>
            <person name="Vandamme P."/>
            <person name="Hettiarachchi A."/>
            <person name="Peeters C."/>
            <person name="Cnockaert M."/>
            <person name="Carlier A."/>
        </authorList>
    </citation>
    <scope>NUCLEOTIDE SEQUENCE</scope>
    <source>
        <strain evidence="16">LMG 31809</strain>
    </source>
</reference>
<evidence type="ECO:0000256" key="12">
    <source>
        <dbReference type="ARBA" id="ARBA00023136"/>
    </source>
</evidence>
<dbReference type="Gene3D" id="3.90.1310.10">
    <property type="entry name" value="Penicillin-binding protein 2a (Domain 2)"/>
    <property type="match status" value="1"/>
</dbReference>
<evidence type="ECO:0000256" key="2">
    <source>
        <dbReference type="ARBA" id="ARBA00004236"/>
    </source>
</evidence>
<dbReference type="SUPFAM" id="SSF56519">
    <property type="entry name" value="Penicillin binding protein dimerisation domain"/>
    <property type="match status" value="1"/>
</dbReference>
<evidence type="ECO:0000256" key="9">
    <source>
        <dbReference type="ARBA" id="ARBA00022960"/>
    </source>
</evidence>
<keyword evidence="10" id="KW-0573">Peptidoglycan synthesis</keyword>
<dbReference type="GO" id="GO:0071972">
    <property type="term" value="F:peptidoglycan L,D-transpeptidase activity"/>
    <property type="evidence" value="ECO:0007669"/>
    <property type="project" value="TreeGrafter"/>
</dbReference>
<keyword evidence="17" id="KW-1185">Reference proteome</keyword>
<keyword evidence="7" id="KW-0812">Transmembrane</keyword>
<evidence type="ECO:0000256" key="10">
    <source>
        <dbReference type="ARBA" id="ARBA00022984"/>
    </source>
</evidence>
<dbReference type="RefSeq" id="WP_274943180.1">
    <property type="nucleotide sequence ID" value="NZ_JANWOI010000002.1"/>
</dbReference>
<dbReference type="InterPro" id="IPR012338">
    <property type="entry name" value="Beta-lactam/transpept-like"/>
</dbReference>
<dbReference type="Pfam" id="PF00905">
    <property type="entry name" value="Transpeptidase"/>
    <property type="match status" value="1"/>
</dbReference>
<dbReference type="PANTHER" id="PTHR30627">
    <property type="entry name" value="PEPTIDOGLYCAN D,D-TRANSPEPTIDASE"/>
    <property type="match status" value="1"/>
</dbReference>
<organism evidence="16 17">
    <name type="scientific">Govanella unica</name>
    <dbReference type="NCBI Taxonomy" id="2975056"/>
    <lineage>
        <taxon>Bacteria</taxon>
        <taxon>Pseudomonadati</taxon>
        <taxon>Pseudomonadota</taxon>
        <taxon>Alphaproteobacteria</taxon>
        <taxon>Emcibacterales</taxon>
        <taxon>Govanellaceae</taxon>
        <taxon>Govanella</taxon>
    </lineage>
</organism>
<dbReference type="InterPro" id="IPR005311">
    <property type="entry name" value="PBP_dimer"/>
</dbReference>
<feature type="domain" description="Penicillin-binding protein dimerisation" evidence="15">
    <location>
        <begin position="64"/>
        <end position="233"/>
    </location>
</feature>
<reference evidence="16" key="2">
    <citation type="journal article" date="2023" name="Syst. Appl. Microbiol.">
        <title>Govania unica gen. nov., sp. nov., a rare biosphere bacterium that represents a novel family in the class Alphaproteobacteria.</title>
        <authorList>
            <person name="Vandamme P."/>
            <person name="Peeters C."/>
            <person name="Hettiarachchi A."/>
            <person name="Cnockaert M."/>
            <person name="Carlier A."/>
        </authorList>
    </citation>
    <scope>NUCLEOTIDE SEQUENCE</scope>
    <source>
        <strain evidence="16">LMG 31809</strain>
    </source>
</reference>
<evidence type="ECO:0000259" key="14">
    <source>
        <dbReference type="Pfam" id="PF00905"/>
    </source>
</evidence>
<dbReference type="GO" id="GO:0071555">
    <property type="term" value="P:cell wall organization"/>
    <property type="evidence" value="ECO:0007669"/>
    <property type="project" value="UniProtKB-KW"/>
</dbReference>
<protein>
    <submittedName>
        <fullName evidence="16">Penicillin-binding protein 2</fullName>
        <ecNumber evidence="16">3.4.16.4</ecNumber>
    </submittedName>
</protein>
<dbReference type="GO" id="GO:0008360">
    <property type="term" value="P:regulation of cell shape"/>
    <property type="evidence" value="ECO:0007669"/>
    <property type="project" value="UniProtKB-KW"/>
</dbReference>
<evidence type="ECO:0000256" key="4">
    <source>
        <dbReference type="ARBA" id="ARBA00022519"/>
    </source>
</evidence>
<dbReference type="Gene3D" id="3.40.710.10">
    <property type="entry name" value="DD-peptidase/beta-lactamase superfamily"/>
    <property type="match status" value="1"/>
</dbReference>
<keyword evidence="5 16" id="KW-0121">Carboxypeptidase</keyword>
<dbReference type="EC" id="3.4.16.4" evidence="16"/>
<keyword evidence="3" id="KW-1003">Cell membrane</keyword>
<keyword evidence="4" id="KW-0997">Cell inner membrane</keyword>
<dbReference type="PANTHER" id="PTHR30627:SF2">
    <property type="entry name" value="PEPTIDOGLYCAN D,D-TRANSPEPTIDASE MRDA"/>
    <property type="match status" value="1"/>
</dbReference>
<evidence type="ECO:0000256" key="8">
    <source>
        <dbReference type="ARBA" id="ARBA00022801"/>
    </source>
</evidence>
<keyword evidence="8 16" id="KW-0378">Hydrolase</keyword>
<dbReference type="InterPro" id="IPR001460">
    <property type="entry name" value="PCN-bd_Tpept"/>
</dbReference>
<evidence type="ECO:0000256" key="1">
    <source>
        <dbReference type="ARBA" id="ARBA00004167"/>
    </source>
</evidence>
<evidence type="ECO:0000256" key="7">
    <source>
        <dbReference type="ARBA" id="ARBA00022692"/>
    </source>
</evidence>
<dbReference type="FunFam" id="3.40.710.10:FF:000024">
    <property type="entry name" value="Penicillin-binding protein 2"/>
    <property type="match status" value="1"/>
</dbReference>
<dbReference type="SUPFAM" id="SSF56601">
    <property type="entry name" value="beta-lactamase/transpeptidase-like"/>
    <property type="match status" value="1"/>
</dbReference>
<dbReference type="Pfam" id="PF03717">
    <property type="entry name" value="PBP_dimer"/>
    <property type="match status" value="1"/>
</dbReference>
<proteinExistence type="predicted"/>
<keyword evidence="13" id="KW-0961">Cell wall biogenesis/degradation</keyword>
<accession>A0A9X3TXH4</accession>
<evidence type="ECO:0000256" key="11">
    <source>
        <dbReference type="ARBA" id="ARBA00022989"/>
    </source>
</evidence>
<gene>
    <name evidence="16" type="primary">mrdA</name>
    <name evidence="16" type="ORF">NYP16_05865</name>
</gene>
<evidence type="ECO:0000313" key="17">
    <source>
        <dbReference type="Proteomes" id="UP001141619"/>
    </source>
</evidence>
<keyword evidence="11" id="KW-1133">Transmembrane helix</keyword>
<dbReference type="GO" id="GO:0009002">
    <property type="term" value="F:serine-type D-Ala-D-Ala carboxypeptidase activity"/>
    <property type="evidence" value="ECO:0007669"/>
    <property type="project" value="UniProtKB-EC"/>
</dbReference>
<dbReference type="GO" id="GO:0006508">
    <property type="term" value="P:proteolysis"/>
    <property type="evidence" value="ECO:0007669"/>
    <property type="project" value="UniProtKB-KW"/>
</dbReference>
<evidence type="ECO:0000256" key="13">
    <source>
        <dbReference type="ARBA" id="ARBA00023316"/>
    </source>
</evidence>
<name>A0A9X3TXH4_9PROT</name>
<keyword evidence="9" id="KW-0133">Cell shape</keyword>
<comment type="subcellular location">
    <subcellularLocation>
        <location evidence="2">Cell membrane</location>
    </subcellularLocation>
    <subcellularLocation>
        <location evidence="1">Membrane</location>
        <topology evidence="1">Single-pass membrane protein</topology>
    </subcellularLocation>
</comment>
<feature type="domain" description="Penicillin-binding protein transpeptidase" evidence="14">
    <location>
        <begin position="266"/>
        <end position="597"/>
    </location>
</feature>
<keyword evidence="6" id="KW-0645">Protease</keyword>
<evidence type="ECO:0000259" key="15">
    <source>
        <dbReference type="Pfam" id="PF03717"/>
    </source>
</evidence>
<dbReference type="AlphaFoldDB" id="A0A9X3TXH4"/>
<keyword evidence="12" id="KW-0472">Membrane</keyword>
<dbReference type="InterPro" id="IPR050515">
    <property type="entry name" value="Beta-lactam/transpept"/>
</dbReference>
<dbReference type="GO" id="GO:0008658">
    <property type="term" value="F:penicillin binding"/>
    <property type="evidence" value="ECO:0007669"/>
    <property type="project" value="InterPro"/>
</dbReference>
<sequence length="624" mass="68983">MMVGRKRVRPDRYKVFTRRALLLGGIQGALLSTLVARLYHLQVVENKKYQMLSDENRISVRLLAPPRGRITDRFGQVMAANRADYRAFLIPEQTENIDVTLNAISRILPLTLDDRARIEETVKKQRSFMPVTIAGNLSWDNFAKLNMEFPDLPGIQPDVGTTRFYPYGARLAHVLGYVGTPNEEEAGRDPLMHTPGFKIGKNGIEHAYDKELRGFPGDTKVEVNAYGRIIRELDRDESTPGRDLQLTLDLELQKFAAERIATESASVVVMDVTNGDILAYASMPAYDPNDFNVGIRQAAWNMLLNDERHPLVNKPIGGTYPPGSTFKMITALAALEAGIITPDFRATCTGKRFLGNHIFHCWRKQGHGTLNLVDAICHSCDIYFYDIAERVGIDKIAEMGKRFGLGTRHNIGLPHEREGLMPTIAWKKKRYRAGWLRGETLVAGIGQGYVLTTPLQLAVMTARLAGGRAVNPRLVRSLIDAQTEAPELAISPVNFAAVRQGMIDVSNRPGATAYGARITEPGYSMAGKTGTAQVRRISTEERASGIRKNEDKPWIERDHALFVGFAPTVSPRYAVSVVVEHGGGGSKVAGPIARDVLLKAMQLDSGRPAVLPSARQMPPRDPTI</sequence>
<dbReference type="EMBL" id="JANWOI010000002">
    <property type="protein sequence ID" value="MDA5193478.1"/>
    <property type="molecule type" value="Genomic_DNA"/>
</dbReference>
<dbReference type="Gene3D" id="3.30.1390.30">
    <property type="entry name" value="Penicillin-binding protein 2a, domain 3"/>
    <property type="match status" value="1"/>
</dbReference>
<dbReference type="InterPro" id="IPR036138">
    <property type="entry name" value="PBP_dimer_sf"/>
</dbReference>